<dbReference type="InterPro" id="IPR028889">
    <property type="entry name" value="USP"/>
</dbReference>
<dbReference type="VEuPathDB" id="TriTrypDB:TM35_000411060"/>
<organism evidence="10 11">
    <name type="scientific">Trypanosoma theileri</name>
    <dbReference type="NCBI Taxonomy" id="67003"/>
    <lineage>
        <taxon>Eukaryota</taxon>
        <taxon>Discoba</taxon>
        <taxon>Euglenozoa</taxon>
        <taxon>Kinetoplastea</taxon>
        <taxon>Metakinetoplastina</taxon>
        <taxon>Trypanosomatida</taxon>
        <taxon>Trypanosomatidae</taxon>
        <taxon>Trypanosoma</taxon>
    </lineage>
</organism>
<evidence type="ECO:0000256" key="3">
    <source>
        <dbReference type="ARBA" id="ARBA00022786"/>
    </source>
</evidence>
<dbReference type="GO" id="GO:0061136">
    <property type="term" value="P:regulation of proteasomal protein catabolic process"/>
    <property type="evidence" value="ECO:0007669"/>
    <property type="project" value="TreeGrafter"/>
</dbReference>
<dbReference type="InterPro" id="IPR000626">
    <property type="entry name" value="Ubiquitin-like_dom"/>
</dbReference>
<feature type="domain" description="Ubiquitin-like" evidence="8">
    <location>
        <begin position="1"/>
        <end position="71"/>
    </location>
</feature>
<evidence type="ECO:0000313" key="11">
    <source>
        <dbReference type="Proteomes" id="UP000192257"/>
    </source>
</evidence>
<dbReference type="EC" id="3.4.19.12" evidence="6"/>
<evidence type="ECO:0000256" key="1">
    <source>
        <dbReference type="ARBA" id="ARBA00000707"/>
    </source>
</evidence>
<dbReference type="SUPFAM" id="SSF54236">
    <property type="entry name" value="Ubiquitin-like"/>
    <property type="match status" value="1"/>
</dbReference>
<dbReference type="RefSeq" id="XP_028878802.1">
    <property type="nucleotide sequence ID" value="XM_029029814.1"/>
</dbReference>
<reference evidence="10 11" key="1">
    <citation type="submission" date="2017-03" db="EMBL/GenBank/DDBJ databases">
        <title>An alternative strategy for trypanosome survival in the mammalian bloodstream revealed through genome and transcriptome analysis of the ubiquitous bovine parasite Trypanosoma (Megatrypanum) theileri.</title>
        <authorList>
            <person name="Kelly S."/>
            <person name="Ivens A."/>
            <person name="Mott A."/>
            <person name="O'Neill E."/>
            <person name="Emms D."/>
            <person name="Macleod O."/>
            <person name="Voorheis P."/>
            <person name="Matthews J."/>
            <person name="Matthews K."/>
            <person name="Carrington M."/>
        </authorList>
    </citation>
    <scope>NUCLEOTIDE SEQUENCE [LARGE SCALE GENOMIC DNA]</scope>
    <source>
        <strain evidence="10">Edinburgh</strain>
    </source>
</reference>
<evidence type="ECO:0000259" key="8">
    <source>
        <dbReference type="PROSITE" id="PS50053"/>
    </source>
</evidence>
<dbReference type="InterPro" id="IPR001394">
    <property type="entry name" value="Peptidase_C19_UCH"/>
</dbReference>
<dbReference type="GeneID" id="39989594"/>
<dbReference type="AlphaFoldDB" id="A0A1X0NJ77"/>
<dbReference type="SMART" id="SM00213">
    <property type="entry name" value="UBQ"/>
    <property type="match status" value="1"/>
</dbReference>
<feature type="compositionally biased region" description="Basic and acidic residues" evidence="7">
    <location>
        <begin position="355"/>
        <end position="370"/>
    </location>
</feature>
<comment type="catalytic activity">
    <reaction evidence="1 6">
        <text>Thiol-dependent hydrolysis of ester, thioester, amide, peptide and isopeptide bonds formed by the C-terminal Gly of ubiquitin (a 76-residue protein attached to proteins as an intracellular targeting signal).</text>
        <dbReference type="EC" id="3.4.19.12"/>
    </reaction>
</comment>
<feature type="domain" description="USP" evidence="9">
    <location>
        <begin position="114"/>
        <end position="461"/>
    </location>
</feature>
<evidence type="ECO:0000256" key="2">
    <source>
        <dbReference type="ARBA" id="ARBA00022670"/>
    </source>
</evidence>
<dbReference type="EMBL" id="NBCO01000041">
    <property type="protein sequence ID" value="ORC84736.1"/>
    <property type="molecule type" value="Genomic_DNA"/>
</dbReference>
<evidence type="ECO:0000256" key="5">
    <source>
        <dbReference type="ARBA" id="ARBA00022807"/>
    </source>
</evidence>
<keyword evidence="4 6" id="KW-0378">Hydrolase</keyword>
<evidence type="ECO:0000313" key="10">
    <source>
        <dbReference type="EMBL" id="ORC84736.1"/>
    </source>
</evidence>
<name>A0A1X0NJ77_9TRYP</name>
<dbReference type="PANTHER" id="PTHR43982">
    <property type="entry name" value="UBIQUITIN CARBOXYL-TERMINAL HYDROLASE"/>
    <property type="match status" value="1"/>
</dbReference>
<keyword evidence="11" id="KW-1185">Reference proteome</keyword>
<dbReference type="Gene3D" id="3.90.70.10">
    <property type="entry name" value="Cysteine proteinases"/>
    <property type="match status" value="1"/>
</dbReference>
<dbReference type="GO" id="GO:0043161">
    <property type="term" value="P:proteasome-mediated ubiquitin-dependent protein catabolic process"/>
    <property type="evidence" value="ECO:0007669"/>
    <property type="project" value="InterPro"/>
</dbReference>
<evidence type="ECO:0000256" key="6">
    <source>
        <dbReference type="RuleBase" id="RU366025"/>
    </source>
</evidence>
<evidence type="ECO:0000256" key="4">
    <source>
        <dbReference type="ARBA" id="ARBA00022801"/>
    </source>
</evidence>
<feature type="compositionally biased region" description="Low complexity" evidence="7">
    <location>
        <begin position="375"/>
        <end position="384"/>
    </location>
</feature>
<comment type="caution">
    <text evidence="10">The sequence shown here is derived from an EMBL/GenBank/DDBJ whole genome shotgun (WGS) entry which is preliminary data.</text>
</comment>
<gene>
    <name evidence="10" type="ORF">TM35_000411060</name>
</gene>
<dbReference type="PROSITE" id="PS00972">
    <property type="entry name" value="USP_1"/>
    <property type="match status" value="1"/>
</dbReference>
<dbReference type="GO" id="GO:0070628">
    <property type="term" value="F:proteasome binding"/>
    <property type="evidence" value="ECO:0007669"/>
    <property type="project" value="TreeGrafter"/>
</dbReference>
<dbReference type="InterPro" id="IPR029071">
    <property type="entry name" value="Ubiquitin-like_domsf"/>
</dbReference>
<keyword evidence="2 6" id="KW-0645">Protease</keyword>
<keyword evidence="3 6" id="KW-0833">Ubl conjugation pathway</keyword>
<dbReference type="PROSITE" id="PS50235">
    <property type="entry name" value="USP_3"/>
    <property type="match status" value="1"/>
</dbReference>
<dbReference type="InterPro" id="IPR044635">
    <property type="entry name" value="UBP14-like"/>
</dbReference>
<dbReference type="Pfam" id="PF00240">
    <property type="entry name" value="ubiquitin"/>
    <property type="match status" value="1"/>
</dbReference>
<comment type="similarity">
    <text evidence="6">Belongs to the peptidase C19 family.</text>
</comment>
<dbReference type="Pfam" id="PF00443">
    <property type="entry name" value="UCH"/>
    <property type="match status" value="1"/>
</dbReference>
<dbReference type="STRING" id="67003.A0A1X0NJ77"/>
<dbReference type="GO" id="GO:0004843">
    <property type="term" value="F:cysteine-type deubiquitinase activity"/>
    <property type="evidence" value="ECO:0007669"/>
    <property type="project" value="UniProtKB-UniRule"/>
</dbReference>
<keyword evidence="5 6" id="KW-0788">Thiol protease</keyword>
<dbReference type="InterPro" id="IPR018200">
    <property type="entry name" value="USP_CS"/>
</dbReference>
<dbReference type="Proteomes" id="UP000192257">
    <property type="component" value="Unassembled WGS sequence"/>
</dbReference>
<dbReference type="GO" id="GO:0016579">
    <property type="term" value="P:protein deubiquitination"/>
    <property type="evidence" value="ECO:0007669"/>
    <property type="project" value="InterPro"/>
</dbReference>
<proteinExistence type="inferred from homology"/>
<dbReference type="Gene3D" id="3.10.20.90">
    <property type="entry name" value="Phosphatidylinositol 3-kinase Catalytic Subunit, Chain A, domain 1"/>
    <property type="match status" value="1"/>
</dbReference>
<evidence type="ECO:0000259" key="9">
    <source>
        <dbReference type="PROSITE" id="PS50235"/>
    </source>
</evidence>
<dbReference type="InterPro" id="IPR038765">
    <property type="entry name" value="Papain-like_cys_pep_sf"/>
</dbReference>
<feature type="region of interest" description="Disordered" evidence="7">
    <location>
        <begin position="355"/>
        <end position="384"/>
    </location>
</feature>
<evidence type="ECO:0000256" key="7">
    <source>
        <dbReference type="SAM" id="MobiDB-lite"/>
    </source>
</evidence>
<sequence>MASVKVKWGKEVLQLTVDLNITVKEFKEELQKTTNVPVERQKLMGLKPSALNDSARLLDVGVTNGKTVMLIGTAEALPAVSAPTSEEGKPRTTTTTTTTKQNVDNVSSVTITPNGLRNIGNTCYMNSAIQMLRLVPEIRSVLESNNHVPLLYQLGQMYKTLDEVRETFTPLLFWNSLIGRYPTFGERDDSGRPMQHDAQEALNGLVENITNVLPEEEKILFRGLLKQTMTCKNEGNSTPTVQDIPFLMLSCNINTEVQTLEAGLEAALNETVTLPSEGDSASTVYTRMSRISSLPEYLFVHLVRFSWRADTRVKAKILKPVTFPIVLDLFTFCSEELKETLKPEREEVMKRRDKELDRLREQKQKTRFESEGQTEETTSSLTSADAAASIGNKSGYYELCGVISHKGRSADSGHYVFWGRPTNQWMVFDDENVAPVTEEDIKRLRGVGEGHIAYVLMYRTRNPITKQTTLPL</sequence>
<accession>A0A1X0NJ77</accession>
<protein>
    <recommendedName>
        <fullName evidence="6">Ubiquitin carboxyl-terminal hydrolase</fullName>
        <ecNumber evidence="6">3.4.19.12</ecNumber>
    </recommendedName>
</protein>
<dbReference type="SUPFAM" id="SSF54001">
    <property type="entry name" value="Cysteine proteinases"/>
    <property type="match status" value="1"/>
</dbReference>
<dbReference type="PROSITE" id="PS50053">
    <property type="entry name" value="UBIQUITIN_2"/>
    <property type="match status" value="1"/>
</dbReference>
<dbReference type="PANTHER" id="PTHR43982:SF1">
    <property type="entry name" value="UBIQUITIN CARBOXYL-TERMINAL HYDROLASE 14"/>
    <property type="match status" value="1"/>
</dbReference>
<dbReference type="PROSITE" id="PS00973">
    <property type="entry name" value="USP_2"/>
    <property type="match status" value="1"/>
</dbReference>
<dbReference type="OrthoDB" id="333239at2759"/>